<keyword evidence="2" id="KW-0288">FMN</keyword>
<evidence type="ECO:0000256" key="4">
    <source>
        <dbReference type="ARBA" id="ARBA00023033"/>
    </source>
</evidence>
<keyword evidence="4" id="KW-0503">Monooxygenase</keyword>
<feature type="domain" description="Luciferase-like" evidence="5">
    <location>
        <begin position="15"/>
        <end position="181"/>
    </location>
</feature>
<organism evidence="6">
    <name type="scientific">freshwater metagenome</name>
    <dbReference type="NCBI Taxonomy" id="449393"/>
    <lineage>
        <taxon>unclassified sequences</taxon>
        <taxon>metagenomes</taxon>
        <taxon>ecological metagenomes</taxon>
    </lineage>
</organism>
<dbReference type="InterPro" id="IPR036661">
    <property type="entry name" value="Luciferase-like_sf"/>
</dbReference>
<dbReference type="GO" id="GO:0008726">
    <property type="term" value="F:alkanesulfonate monooxygenase activity"/>
    <property type="evidence" value="ECO:0007669"/>
    <property type="project" value="TreeGrafter"/>
</dbReference>
<evidence type="ECO:0000256" key="3">
    <source>
        <dbReference type="ARBA" id="ARBA00023002"/>
    </source>
</evidence>
<gene>
    <name evidence="6" type="ORF">UFOPK1493_03580</name>
</gene>
<dbReference type="PANTHER" id="PTHR42847:SF4">
    <property type="entry name" value="ALKANESULFONATE MONOOXYGENASE-RELATED"/>
    <property type="match status" value="1"/>
</dbReference>
<accession>A0A6J6FHQ7</accession>
<keyword evidence="1" id="KW-0285">Flavoprotein</keyword>
<dbReference type="Pfam" id="PF00296">
    <property type="entry name" value="Bac_luciferase"/>
    <property type="match status" value="1"/>
</dbReference>
<reference evidence="6" key="1">
    <citation type="submission" date="2020-05" db="EMBL/GenBank/DDBJ databases">
        <authorList>
            <person name="Chiriac C."/>
            <person name="Salcher M."/>
            <person name="Ghai R."/>
            <person name="Kavagutti S V."/>
        </authorList>
    </citation>
    <scope>NUCLEOTIDE SEQUENCE</scope>
</reference>
<dbReference type="EMBL" id="CAEZSR010000208">
    <property type="protein sequence ID" value="CAB4588150.1"/>
    <property type="molecule type" value="Genomic_DNA"/>
</dbReference>
<dbReference type="PANTHER" id="PTHR42847">
    <property type="entry name" value="ALKANESULFONATE MONOOXYGENASE"/>
    <property type="match status" value="1"/>
</dbReference>
<evidence type="ECO:0000256" key="2">
    <source>
        <dbReference type="ARBA" id="ARBA00022643"/>
    </source>
</evidence>
<dbReference type="SUPFAM" id="SSF51679">
    <property type="entry name" value="Bacterial luciferase-like"/>
    <property type="match status" value="1"/>
</dbReference>
<protein>
    <submittedName>
        <fullName evidence="6">Unannotated protein</fullName>
    </submittedName>
</protein>
<evidence type="ECO:0000313" key="6">
    <source>
        <dbReference type="EMBL" id="CAB4588150.1"/>
    </source>
</evidence>
<dbReference type="GO" id="GO:0046306">
    <property type="term" value="P:alkanesulfonate catabolic process"/>
    <property type="evidence" value="ECO:0007669"/>
    <property type="project" value="TreeGrafter"/>
</dbReference>
<proteinExistence type="predicted"/>
<sequence length="294" mass="32062">MQWFANLTSVVDDPAGWARDREAEGYDGVACSDHFWMSRQHVTPFPHLWVTLATMAAATERALLQPAFANNLFRHPVEFAQASLSMQVVSGGRYEAGLGAGWARDEMDRTGQHFPEGRERARRFHEAVQIVRELLAGRPCTFEGEHYRVDVPALGPRPAVAPPLVASVGSPWTMRHVTPLVDRVELKMGRSTRGGGLDLAALGSVTRDEVQQMVDTVRDAKPDVLVSVLVFVGCGPGADAMRQVLGDGFYGRMVGEPAEVADHLRSLSEMGIDRVQVSQWLPGSMTAVAPHLAG</sequence>
<dbReference type="InterPro" id="IPR050172">
    <property type="entry name" value="SsuD_RutA_monooxygenase"/>
</dbReference>
<dbReference type="Gene3D" id="3.20.20.30">
    <property type="entry name" value="Luciferase-like domain"/>
    <property type="match status" value="1"/>
</dbReference>
<keyword evidence="3" id="KW-0560">Oxidoreductase</keyword>
<name>A0A6J6FHQ7_9ZZZZ</name>
<evidence type="ECO:0000259" key="5">
    <source>
        <dbReference type="Pfam" id="PF00296"/>
    </source>
</evidence>
<evidence type="ECO:0000256" key="1">
    <source>
        <dbReference type="ARBA" id="ARBA00022630"/>
    </source>
</evidence>
<dbReference type="AlphaFoldDB" id="A0A6J6FHQ7"/>
<dbReference type="InterPro" id="IPR011251">
    <property type="entry name" value="Luciferase-like_dom"/>
</dbReference>